<dbReference type="Pfam" id="PF05649">
    <property type="entry name" value="Peptidase_M13_N"/>
    <property type="match status" value="1"/>
</dbReference>
<dbReference type="Pfam" id="PF01431">
    <property type="entry name" value="Peptidase_M13"/>
    <property type="match status" value="1"/>
</dbReference>
<keyword evidence="13" id="KW-1185">Reference proteome</keyword>
<evidence type="ECO:0000256" key="1">
    <source>
        <dbReference type="ARBA" id="ARBA00001947"/>
    </source>
</evidence>
<protein>
    <recommendedName>
        <fullName evidence="14">Endothelin-converting enzyme 1</fullName>
    </recommendedName>
</protein>
<dbReference type="Gene3D" id="1.10.1380.10">
    <property type="entry name" value="Neutral endopeptidase , domain2"/>
    <property type="match status" value="1"/>
</dbReference>
<name>A0A9P6BA18_9AGAM</name>
<dbReference type="OrthoDB" id="6475849at2759"/>
<evidence type="ECO:0000313" key="13">
    <source>
        <dbReference type="Proteomes" id="UP000886523"/>
    </source>
</evidence>
<comment type="cofactor">
    <cofactor evidence="1">
        <name>Zn(2+)</name>
        <dbReference type="ChEBI" id="CHEBI:29105"/>
    </cofactor>
</comment>
<evidence type="ECO:0000256" key="7">
    <source>
        <dbReference type="ARBA" id="ARBA00023049"/>
    </source>
</evidence>
<dbReference type="Proteomes" id="UP000886523">
    <property type="component" value="Unassembled WGS sequence"/>
</dbReference>
<dbReference type="PROSITE" id="PS51885">
    <property type="entry name" value="NEPRILYSIN"/>
    <property type="match status" value="1"/>
</dbReference>
<evidence type="ECO:0000259" key="11">
    <source>
        <dbReference type="Pfam" id="PF05649"/>
    </source>
</evidence>
<evidence type="ECO:0000313" key="12">
    <source>
        <dbReference type="EMBL" id="KAF9520534.1"/>
    </source>
</evidence>
<dbReference type="CDD" id="cd08662">
    <property type="entry name" value="M13"/>
    <property type="match status" value="1"/>
</dbReference>
<reference evidence="12" key="1">
    <citation type="journal article" date="2020" name="Nat. Commun.">
        <title>Large-scale genome sequencing of mycorrhizal fungi provides insights into the early evolution of symbiotic traits.</title>
        <authorList>
            <person name="Miyauchi S."/>
            <person name="Kiss E."/>
            <person name="Kuo A."/>
            <person name="Drula E."/>
            <person name="Kohler A."/>
            <person name="Sanchez-Garcia M."/>
            <person name="Morin E."/>
            <person name="Andreopoulos B."/>
            <person name="Barry K.W."/>
            <person name="Bonito G."/>
            <person name="Buee M."/>
            <person name="Carver A."/>
            <person name="Chen C."/>
            <person name="Cichocki N."/>
            <person name="Clum A."/>
            <person name="Culley D."/>
            <person name="Crous P.W."/>
            <person name="Fauchery L."/>
            <person name="Girlanda M."/>
            <person name="Hayes R.D."/>
            <person name="Keri Z."/>
            <person name="LaButti K."/>
            <person name="Lipzen A."/>
            <person name="Lombard V."/>
            <person name="Magnuson J."/>
            <person name="Maillard F."/>
            <person name="Murat C."/>
            <person name="Nolan M."/>
            <person name="Ohm R.A."/>
            <person name="Pangilinan J."/>
            <person name="Pereira M.F."/>
            <person name="Perotto S."/>
            <person name="Peter M."/>
            <person name="Pfister S."/>
            <person name="Riley R."/>
            <person name="Sitrit Y."/>
            <person name="Stielow J.B."/>
            <person name="Szollosi G."/>
            <person name="Zifcakova L."/>
            <person name="Stursova M."/>
            <person name="Spatafora J.W."/>
            <person name="Tedersoo L."/>
            <person name="Vaario L.M."/>
            <person name="Yamada A."/>
            <person name="Yan M."/>
            <person name="Wang P."/>
            <person name="Xu J."/>
            <person name="Bruns T."/>
            <person name="Baldrian P."/>
            <person name="Vilgalys R."/>
            <person name="Dunand C."/>
            <person name="Henrissat B."/>
            <person name="Grigoriev I.V."/>
            <person name="Hibbett D."/>
            <person name="Nagy L.G."/>
            <person name="Martin F.M."/>
        </authorList>
    </citation>
    <scope>NUCLEOTIDE SEQUENCE</scope>
    <source>
        <strain evidence="12">UP504</strain>
    </source>
</reference>
<evidence type="ECO:0000259" key="10">
    <source>
        <dbReference type="Pfam" id="PF01431"/>
    </source>
</evidence>
<feature type="domain" description="Peptidase M13 C-terminal" evidence="10">
    <location>
        <begin position="623"/>
        <end position="809"/>
    </location>
</feature>
<keyword evidence="9" id="KW-1133">Transmembrane helix</keyword>
<evidence type="ECO:0000256" key="3">
    <source>
        <dbReference type="ARBA" id="ARBA00022670"/>
    </source>
</evidence>
<keyword evidence="9" id="KW-0472">Membrane</keyword>
<dbReference type="SUPFAM" id="SSF55486">
    <property type="entry name" value="Metalloproteases ('zincins'), catalytic domain"/>
    <property type="match status" value="1"/>
</dbReference>
<evidence type="ECO:0000256" key="5">
    <source>
        <dbReference type="ARBA" id="ARBA00022801"/>
    </source>
</evidence>
<dbReference type="EMBL" id="MU128911">
    <property type="protein sequence ID" value="KAF9520534.1"/>
    <property type="molecule type" value="Genomic_DNA"/>
</dbReference>
<keyword evidence="5" id="KW-0378">Hydrolase</keyword>
<comment type="similarity">
    <text evidence="2">Belongs to the peptidase M13 family.</text>
</comment>
<dbReference type="AlphaFoldDB" id="A0A9P6BA18"/>
<evidence type="ECO:0000256" key="2">
    <source>
        <dbReference type="ARBA" id="ARBA00007357"/>
    </source>
</evidence>
<organism evidence="12 13">
    <name type="scientific">Hydnum rufescens UP504</name>
    <dbReference type="NCBI Taxonomy" id="1448309"/>
    <lineage>
        <taxon>Eukaryota</taxon>
        <taxon>Fungi</taxon>
        <taxon>Dikarya</taxon>
        <taxon>Basidiomycota</taxon>
        <taxon>Agaricomycotina</taxon>
        <taxon>Agaricomycetes</taxon>
        <taxon>Cantharellales</taxon>
        <taxon>Hydnaceae</taxon>
        <taxon>Hydnum</taxon>
    </lineage>
</organism>
<proteinExistence type="inferred from homology"/>
<dbReference type="InterPro" id="IPR042089">
    <property type="entry name" value="Peptidase_M13_dom_2"/>
</dbReference>
<dbReference type="GO" id="GO:0046872">
    <property type="term" value="F:metal ion binding"/>
    <property type="evidence" value="ECO:0007669"/>
    <property type="project" value="UniProtKB-KW"/>
</dbReference>
<keyword evidence="3" id="KW-0645">Protease</keyword>
<dbReference type="GO" id="GO:0016485">
    <property type="term" value="P:protein processing"/>
    <property type="evidence" value="ECO:0007669"/>
    <property type="project" value="TreeGrafter"/>
</dbReference>
<dbReference type="PRINTS" id="PR00786">
    <property type="entry name" value="NEPRILYSIN"/>
</dbReference>
<feature type="transmembrane region" description="Helical" evidence="9">
    <location>
        <begin position="43"/>
        <end position="64"/>
    </location>
</feature>
<dbReference type="InterPro" id="IPR008753">
    <property type="entry name" value="Peptidase_M13_N"/>
</dbReference>
<evidence type="ECO:0000256" key="9">
    <source>
        <dbReference type="SAM" id="Phobius"/>
    </source>
</evidence>
<keyword evidence="4" id="KW-0479">Metal-binding</keyword>
<evidence type="ECO:0000256" key="4">
    <source>
        <dbReference type="ARBA" id="ARBA00022723"/>
    </source>
</evidence>
<sequence length="840" mass="93582">MTDSESAPLLASEEAQDATTPPSVLNDFVSRLLNEPLSALSKLLLALCLFLLLLSSVFIGLFAGTEQRLSEVPSETTVTEFLTTTKLVTSTRTIVSTTTMVVEPTPAPLPLIKTCTTPECVILAADVLGSMNMTADPCEDFYEFANGGWVAKNPLPPGKSRYTTFDQVTQANGRLIRGIFQRSYVPPSSSAETQALVKLKHFFSSCLDDSVLDEVGSEPLRAVVRKIRTLFPIPSMTPPKLHRQLPISDSTYEHDLTAVLAYLHSLDLSILFSLDIEGDIGVDPNFMTLWFSQSPLGLPSKEYYNDAEVLVAYTSVIRDLLYDQDQEAEEARAWPFPWPWPSDPPPENRTARADRLSPQIVAFERNLSQFGADMDMLLVDPLATYNPQPLENLTRYMTYMDFPGYASSFAPRHFPENVIVTYPPYVRDLLLLIEETDPEVIQAYLVTQAALQLSPYLGPNTFPWKVVNEFNQLLHGIKRGTPIDREEWCLARVEESLGFLTGHFFVQEAFSGSSRAKATDLIKDIVGAFNSALPGLKWMDKSSAAAAAEKASALRIKVGYPVASPNVENTVSLLRYYSKVRVEPRDFFGNILSARVSTQIKKWNTLGKQRDRNVWEMVPAEVNAYYEPPANEIVFPAGILQPPFFKEDWPLYVSYGAIGAVAAHELTHAFDSAGRLYNQDGKLESWWSNSTSEHFDLRKECLANQYSRYTVDDGKGHQERVNGNLTSGENIGDSGLIHSWRAWKSHINATTDFLLPGLEDFTREQLFFISFARIWATRSSPSADVLQVRTDPHSPAIYRVHGTLSNIPTLLKRSTAQPIPSLTRGTGVYSGEAVHLALPL</sequence>
<evidence type="ECO:0000256" key="6">
    <source>
        <dbReference type="ARBA" id="ARBA00022833"/>
    </source>
</evidence>
<dbReference type="InterPro" id="IPR018497">
    <property type="entry name" value="Peptidase_M13_C"/>
</dbReference>
<dbReference type="PANTHER" id="PTHR11733">
    <property type="entry name" value="ZINC METALLOPROTEASE FAMILY M13 NEPRILYSIN-RELATED"/>
    <property type="match status" value="1"/>
</dbReference>
<dbReference type="InterPro" id="IPR024079">
    <property type="entry name" value="MetalloPept_cat_dom_sf"/>
</dbReference>
<keyword evidence="7" id="KW-0482">Metalloprotease</keyword>
<evidence type="ECO:0008006" key="14">
    <source>
        <dbReference type="Google" id="ProtNLM"/>
    </source>
</evidence>
<dbReference type="PANTHER" id="PTHR11733:SF167">
    <property type="entry name" value="FI17812P1-RELATED"/>
    <property type="match status" value="1"/>
</dbReference>
<accession>A0A9P6BA18</accession>
<feature type="region of interest" description="Disordered" evidence="8">
    <location>
        <begin position="1"/>
        <end position="21"/>
    </location>
</feature>
<dbReference type="GO" id="GO:0005886">
    <property type="term" value="C:plasma membrane"/>
    <property type="evidence" value="ECO:0007669"/>
    <property type="project" value="TreeGrafter"/>
</dbReference>
<gene>
    <name evidence="12" type="ORF">BS47DRAFT_639027</name>
</gene>
<keyword evidence="9" id="KW-0812">Transmembrane</keyword>
<dbReference type="Gene3D" id="3.40.390.10">
    <property type="entry name" value="Collagenase (Catalytic Domain)"/>
    <property type="match status" value="1"/>
</dbReference>
<dbReference type="GO" id="GO:0004222">
    <property type="term" value="F:metalloendopeptidase activity"/>
    <property type="evidence" value="ECO:0007669"/>
    <property type="project" value="InterPro"/>
</dbReference>
<dbReference type="InterPro" id="IPR000718">
    <property type="entry name" value="Peptidase_M13"/>
</dbReference>
<evidence type="ECO:0000256" key="8">
    <source>
        <dbReference type="SAM" id="MobiDB-lite"/>
    </source>
</evidence>
<feature type="domain" description="Peptidase M13 N-terminal" evidence="11">
    <location>
        <begin position="137"/>
        <end position="561"/>
    </location>
</feature>
<keyword evidence="6" id="KW-0862">Zinc</keyword>
<comment type="caution">
    <text evidence="12">The sequence shown here is derived from an EMBL/GenBank/DDBJ whole genome shotgun (WGS) entry which is preliminary data.</text>
</comment>